<comment type="catalytic activity">
    <reaction evidence="5">
        <text>D-xylose + NADP(+) = D-xylono-1,5-lactone + NADPH + H(+)</text>
        <dbReference type="Rhea" id="RHEA:22000"/>
        <dbReference type="ChEBI" id="CHEBI:15378"/>
        <dbReference type="ChEBI" id="CHEBI:15867"/>
        <dbReference type="ChEBI" id="CHEBI:53455"/>
        <dbReference type="ChEBI" id="CHEBI:57783"/>
        <dbReference type="ChEBI" id="CHEBI:58349"/>
        <dbReference type="EC" id="1.1.1.179"/>
    </reaction>
</comment>
<dbReference type="Gene3D" id="3.40.50.720">
    <property type="entry name" value="NAD(P)-binding Rossmann-like Domain"/>
    <property type="match status" value="1"/>
</dbReference>
<dbReference type="Pfam" id="PF22725">
    <property type="entry name" value="GFO_IDH_MocA_C3"/>
    <property type="match status" value="1"/>
</dbReference>
<dbReference type="OrthoDB" id="2129491at2759"/>
<dbReference type="InterPro" id="IPR055170">
    <property type="entry name" value="GFO_IDH_MocA-like_dom"/>
</dbReference>
<dbReference type="Pfam" id="PF01408">
    <property type="entry name" value="GFO_IDH_MocA"/>
    <property type="match status" value="1"/>
</dbReference>
<dbReference type="SUPFAM" id="SSF51735">
    <property type="entry name" value="NAD(P)-binding Rossmann-fold domains"/>
    <property type="match status" value="1"/>
</dbReference>
<evidence type="ECO:0000313" key="8">
    <source>
        <dbReference type="EMBL" id="KAH7171406.1"/>
    </source>
</evidence>
<feature type="domain" description="GFO/IDH/MocA-like oxidoreductase" evidence="7">
    <location>
        <begin position="147"/>
        <end position="274"/>
    </location>
</feature>
<evidence type="ECO:0000256" key="3">
    <source>
        <dbReference type="ARBA" id="ARBA00038984"/>
    </source>
</evidence>
<gene>
    <name evidence="8" type="ORF">EDB81DRAFT_637384</name>
</gene>
<dbReference type="InterPro" id="IPR000683">
    <property type="entry name" value="Gfo/Idh/MocA-like_OxRdtase_N"/>
</dbReference>
<dbReference type="InterPro" id="IPR050984">
    <property type="entry name" value="Gfo/Idh/MocA_domain"/>
</dbReference>
<evidence type="ECO:0000259" key="6">
    <source>
        <dbReference type="Pfam" id="PF01408"/>
    </source>
</evidence>
<evidence type="ECO:0000256" key="4">
    <source>
        <dbReference type="ARBA" id="ARBA00042988"/>
    </source>
</evidence>
<dbReference type="GO" id="GO:0000166">
    <property type="term" value="F:nucleotide binding"/>
    <property type="evidence" value="ECO:0007669"/>
    <property type="project" value="InterPro"/>
</dbReference>
<dbReference type="PANTHER" id="PTHR22604">
    <property type="entry name" value="OXIDOREDUCTASES"/>
    <property type="match status" value="1"/>
</dbReference>
<evidence type="ECO:0000256" key="2">
    <source>
        <dbReference type="ARBA" id="ARBA00023002"/>
    </source>
</evidence>
<dbReference type="EMBL" id="JAGMUV010000002">
    <property type="protein sequence ID" value="KAH7171406.1"/>
    <property type="molecule type" value="Genomic_DNA"/>
</dbReference>
<dbReference type="GO" id="GO:0047837">
    <property type="term" value="F:D-xylose 1-dehydrogenase (NADP+) activity"/>
    <property type="evidence" value="ECO:0007669"/>
    <property type="project" value="UniProtKB-EC"/>
</dbReference>
<organism evidence="8 9">
    <name type="scientific">Dactylonectria macrodidyma</name>
    <dbReference type="NCBI Taxonomy" id="307937"/>
    <lineage>
        <taxon>Eukaryota</taxon>
        <taxon>Fungi</taxon>
        <taxon>Dikarya</taxon>
        <taxon>Ascomycota</taxon>
        <taxon>Pezizomycotina</taxon>
        <taxon>Sordariomycetes</taxon>
        <taxon>Hypocreomycetidae</taxon>
        <taxon>Hypocreales</taxon>
        <taxon>Nectriaceae</taxon>
        <taxon>Dactylonectria</taxon>
    </lineage>
</organism>
<accession>A0A9P9FPX0</accession>
<dbReference type="Proteomes" id="UP000738349">
    <property type="component" value="Unassembled WGS sequence"/>
</dbReference>
<dbReference type="PANTHER" id="PTHR22604:SF105">
    <property type="entry name" value="TRANS-1,2-DIHYDROBENZENE-1,2-DIOL DEHYDROGENASE"/>
    <property type="match status" value="1"/>
</dbReference>
<evidence type="ECO:0000259" key="7">
    <source>
        <dbReference type="Pfam" id="PF22725"/>
    </source>
</evidence>
<dbReference type="SUPFAM" id="SSF55347">
    <property type="entry name" value="Glyceraldehyde-3-phosphate dehydrogenase-like, C-terminal domain"/>
    <property type="match status" value="1"/>
</dbReference>
<keyword evidence="9" id="KW-1185">Reference proteome</keyword>
<reference evidence="8" key="1">
    <citation type="journal article" date="2021" name="Nat. Commun.">
        <title>Genetic determinants of endophytism in the Arabidopsis root mycobiome.</title>
        <authorList>
            <person name="Mesny F."/>
            <person name="Miyauchi S."/>
            <person name="Thiergart T."/>
            <person name="Pickel B."/>
            <person name="Atanasova L."/>
            <person name="Karlsson M."/>
            <person name="Huettel B."/>
            <person name="Barry K.W."/>
            <person name="Haridas S."/>
            <person name="Chen C."/>
            <person name="Bauer D."/>
            <person name="Andreopoulos W."/>
            <person name="Pangilinan J."/>
            <person name="LaButti K."/>
            <person name="Riley R."/>
            <person name="Lipzen A."/>
            <person name="Clum A."/>
            <person name="Drula E."/>
            <person name="Henrissat B."/>
            <person name="Kohler A."/>
            <person name="Grigoriev I.V."/>
            <person name="Martin F.M."/>
            <person name="Hacquard S."/>
        </authorList>
    </citation>
    <scope>NUCLEOTIDE SEQUENCE</scope>
    <source>
        <strain evidence="8">MPI-CAGE-AT-0147</strain>
    </source>
</reference>
<evidence type="ECO:0000256" key="5">
    <source>
        <dbReference type="ARBA" id="ARBA00049233"/>
    </source>
</evidence>
<comment type="caution">
    <text evidence="8">The sequence shown here is derived from an EMBL/GenBank/DDBJ whole genome shotgun (WGS) entry which is preliminary data.</text>
</comment>
<evidence type="ECO:0000313" key="9">
    <source>
        <dbReference type="Proteomes" id="UP000738349"/>
    </source>
</evidence>
<dbReference type="AlphaFoldDB" id="A0A9P9FPX0"/>
<dbReference type="InterPro" id="IPR036291">
    <property type="entry name" value="NAD(P)-bd_dom_sf"/>
</dbReference>
<comment type="similarity">
    <text evidence="1">Belongs to the Gfo/Idh/MocA family.</text>
</comment>
<sequence>MAGSELRWGVVGTGWIAGMFVNDILAPRASGPAKHVLGAAGTTSSIDKAEKFIDAHWKGEGQRPKAYGSYQEVYDAPDIDIIYIATPHSLHKQNCLDAIKAGKHVLCEKPFTINSKEGEEVVAAAKAKGVFLMEAVWTRFFPLAIELEKKIQEGVIGRVWRSIIQIGFGGDWDALPASSRLKDPALGGGALLDLCIYPISYSSLIFGRGQLGEDHPEVKVTSSMDIANGADEADVVTLQYKTPDNHSQTAVCIATVLANSPQDFGRIEGKEGSITLYTKLGPSCPTGFRVTNAKGEEQDFPFTHAEGTFGFIYEADAVAQDIFAGRTESSRMPLAETLRVMRLMDQVRAQNGLVYPQDQA</sequence>
<protein>
    <recommendedName>
        <fullName evidence="3">D-xylose 1-dehydrogenase (NADP(+), D-xylono-1,5-lactone-forming)</fullName>
        <ecNumber evidence="3">1.1.1.179</ecNumber>
    </recommendedName>
    <alternativeName>
        <fullName evidence="4">D-xylose-NADP dehydrogenase</fullName>
    </alternativeName>
</protein>
<dbReference type="EC" id="1.1.1.179" evidence="3"/>
<feature type="domain" description="Gfo/Idh/MocA-like oxidoreductase N-terminal" evidence="6">
    <location>
        <begin position="6"/>
        <end position="134"/>
    </location>
</feature>
<proteinExistence type="inferred from homology"/>
<keyword evidence="2" id="KW-0560">Oxidoreductase</keyword>
<evidence type="ECO:0000256" key="1">
    <source>
        <dbReference type="ARBA" id="ARBA00010928"/>
    </source>
</evidence>
<name>A0A9P9FPX0_9HYPO</name>
<dbReference type="Gene3D" id="3.30.360.10">
    <property type="entry name" value="Dihydrodipicolinate Reductase, domain 2"/>
    <property type="match status" value="1"/>
</dbReference>